<protein>
    <recommendedName>
        <fullName evidence="3">Dynein heavy chain coiled coil stalk domain-containing protein</fullName>
    </recommendedName>
</protein>
<dbReference type="Proteomes" id="UP000660262">
    <property type="component" value="Unassembled WGS sequence"/>
</dbReference>
<dbReference type="GO" id="GO:0051959">
    <property type="term" value="F:dynein light intermediate chain binding"/>
    <property type="evidence" value="ECO:0007669"/>
    <property type="project" value="InterPro"/>
</dbReference>
<proteinExistence type="predicted"/>
<keyword evidence="2" id="KW-1185">Reference proteome</keyword>
<reference evidence="1" key="1">
    <citation type="submission" date="2020-10" db="EMBL/GenBank/DDBJ databases">
        <title>Unveiling of a novel bifunctional photoreceptor, Dualchrome1, isolated from a cosmopolitan green alga.</title>
        <authorList>
            <person name="Suzuki S."/>
            <person name="Kawachi M."/>
        </authorList>
    </citation>
    <scope>NUCLEOTIDE SEQUENCE</scope>
    <source>
        <strain evidence="1">NIES 2893</strain>
    </source>
</reference>
<evidence type="ECO:0000313" key="1">
    <source>
        <dbReference type="EMBL" id="GHP11341.1"/>
    </source>
</evidence>
<dbReference type="Gene3D" id="1.20.920.20">
    <property type="match status" value="1"/>
</dbReference>
<evidence type="ECO:0000313" key="2">
    <source>
        <dbReference type="Proteomes" id="UP000660262"/>
    </source>
</evidence>
<dbReference type="GO" id="GO:0045505">
    <property type="term" value="F:dynein intermediate chain binding"/>
    <property type="evidence" value="ECO:0007669"/>
    <property type="project" value="InterPro"/>
</dbReference>
<dbReference type="GO" id="GO:0030286">
    <property type="term" value="C:dynein complex"/>
    <property type="evidence" value="ECO:0007669"/>
    <property type="project" value="InterPro"/>
</dbReference>
<dbReference type="GO" id="GO:0007018">
    <property type="term" value="P:microtubule-based movement"/>
    <property type="evidence" value="ECO:0007669"/>
    <property type="project" value="InterPro"/>
</dbReference>
<dbReference type="InterPro" id="IPR026983">
    <property type="entry name" value="DHC"/>
</dbReference>
<sequence>MLDQKVVELKTEFGRKTGEAEALKIGLQKAVDQLAAAESLIGKLSGEKQRWSETSLSLGAMLKELPLNAILAAGFGVYLSDETEDVRSSTLKQWAEIINYHKFDIRRFLSSESEMLEWKAEGLPGDEPTFENAIVILNGVQVPLVIDPAIHQRG</sequence>
<gene>
    <name evidence="1" type="ORF">PPROV_001006900</name>
</gene>
<name>A0A830I0U2_9CHLO</name>
<comment type="caution">
    <text evidence="1">The sequence shown here is derived from an EMBL/GenBank/DDBJ whole genome shotgun (WGS) entry which is preliminary data.</text>
</comment>
<dbReference type="PANTHER" id="PTHR45703">
    <property type="entry name" value="DYNEIN HEAVY CHAIN"/>
    <property type="match status" value="1"/>
</dbReference>
<evidence type="ECO:0008006" key="3">
    <source>
        <dbReference type="Google" id="ProtNLM"/>
    </source>
</evidence>
<dbReference type="PANTHER" id="PTHR45703:SF22">
    <property type="entry name" value="DYNEIN CYTOPLASMIC 2 HEAVY CHAIN 1"/>
    <property type="match status" value="1"/>
</dbReference>
<organism evidence="1 2">
    <name type="scientific">Pycnococcus provasolii</name>
    <dbReference type="NCBI Taxonomy" id="41880"/>
    <lineage>
        <taxon>Eukaryota</taxon>
        <taxon>Viridiplantae</taxon>
        <taxon>Chlorophyta</taxon>
        <taxon>Pseudoscourfieldiophyceae</taxon>
        <taxon>Pseudoscourfieldiales</taxon>
        <taxon>Pycnococcaceae</taxon>
        <taxon>Pycnococcus</taxon>
    </lineage>
</organism>
<accession>A0A830I0U2</accession>
<dbReference type="EMBL" id="BNJQ01000034">
    <property type="protein sequence ID" value="GHP11341.1"/>
    <property type="molecule type" value="Genomic_DNA"/>
</dbReference>
<dbReference type="AlphaFoldDB" id="A0A830I0U2"/>
<dbReference type="OrthoDB" id="447173at2759"/>